<proteinExistence type="predicted"/>
<keyword evidence="6" id="KW-1185">Reference proteome</keyword>
<dbReference type="EMBL" id="UHEF01000001">
    <property type="protein sequence ID" value="SUM88002.1"/>
    <property type="molecule type" value="Genomic_DNA"/>
</dbReference>
<keyword evidence="1" id="KW-0472">Membrane</keyword>
<evidence type="ECO:0000256" key="1">
    <source>
        <dbReference type="SAM" id="Phobius"/>
    </source>
</evidence>
<dbReference type="GeneID" id="93789593"/>
<dbReference type="AlphaFoldDB" id="A0A7Z7QP22"/>
<sequence length="185" mass="21289">MDKITFLNELEYQLHRLPDDKIDEVMNTYENYFYQEGRKGKTDHAIVKTLDTPKQIAKQQYAKYAVKNAENKPDVAHIAHAVFATIGMSVITLFFILVPLFFVMIITLLGTFIALGMLLSPLLLLIMNIWSGLYSFSLSNYLFSFAYLGLGAMFLVMIIKFIIAIRNLLIRYLKWNVNFIKKGTS</sequence>
<dbReference type="EMBL" id="POVK01000003">
    <property type="protein sequence ID" value="NHA33200.1"/>
    <property type="molecule type" value="Genomic_DNA"/>
</dbReference>
<evidence type="ECO:0000313" key="5">
    <source>
        <dbReference type="Proteomes" id="UP000264146"/>
    </source>
</evidence>
<dbReference type="RefSeq" id="WP_016425553.1">
    <property type="nucleotide sequence ID" value="NZ_CABKRV010000001.1"/>
</dbReference>
<evidence type="ECO:0000313" key="2">
    <source>
        <dbReference type="EMBL" id="CAD7359270.1"/>
    </source>
</evidence>
<organism evidence="4">
    <name type="scientific">Staphylococcus schleiferi</name>
    <dbReference type="NCBI Taxonomy" id="1295"/>
    <lineage>
        <taxon>Bacteria</taxon>
        <taxon>Bacillati</taxon>
        <taxon>Bacillota</taxon>
        <taxon>Bacilli</taxon>
        <taxon>Bacillales</taxon>
        <taxon>Staphylococcaceae</taxon>
        <taxon>Staphylococcus</taxon>
    </lineage>
</organism>
<feature type="transmembrane region" description="Helical" evidence="1">
    <location>
        <begin position="78"/>
        <end position="102"/>
    </location>
</feature>
<reference evidence="4" key="2">
    <citation type="submission" date="2018-06" db="EMBL/GenBank/DDBJ databases">
        <authorList>
            <consortium name="Pathogen Informatics"/>
            <person name="Doyle S."/>
        </authorList>
    </citation>
    <scope>NUCLEOTIDE SEQUENCE [LARGE SCALE GENOMIC DNA]</scope>
    <source>
        <strain evidence="4">NCTC12218</strain>
    </source>
</reference>
<feature type="transmembrane region" description="Helical" evidence="1">
    <location>
        <begin position="142"/>
        <end position="165"/>
    </location>
</feature>
<name>A0A7Z7QP22_STASC</name>
<evidence type="ECO:0000313" key="4">
    <source>
        <dbReference type="EMBL" id="SUM88002.1"/>
    </source>
</evidence>
<evidence type="ECO:0000313" key="6">
    <source>
        <dbReference type="Proteomes" id="UP000572988"/>
    </source>
</evidence>
<reference evidence="3 6" key="1">
    <citation type="submission" date="2018-01" db="EMBL/GenBank/DDBJ databases">
        <title>Complete genome sequence of Staphylococcus Scheliferi isolated from human.</title>
        <authorList>
            <person name="Abouelkhair M.A."/>
            <person name="Bemis D.A."/>
            <person name="Kania S.A."/>
        </authorList>
    </citation>
    <scope>NUCLEOTIDE SEQUENCE [LARGE SCALE GENOMIC DNA]</scope>
    <source>
        <strain evidence="3 6">ATCC 43808</strain>
    </source>
</reference>
<dbReference type="EMBL" id="LR962863">
    <property type="protein sequence ID" value="CAD7359270.1"/>
    <property type="molecule type" value="Genomic_DNA"/>
</dbReference>
<protein>
    <submittedName>
        <fullName evidence="3">DUF1700 domain-containing protein</fullName>
    </submittedName>
    <submittedName>
        <fullName evidence="4">Predicted membrane protein</fullName>
    </submittedName>
</protein>
<feature type="transmembrane region" description="Helical" evidence="1">
    <location>
        <begin position="109"/>
        <end position="130"/>
    </location>
</feature>
<dbReference type="Proteomes" id="UP000572988">
    <property type="component" value="Unassembled WGS sequence"/>
</dbReference>
<gene>
    <name evidence="3" type="ORF">C1O36_01435</name>
    <name evidence="4" type="ORF">NCTC12218_00876</name>
</gene>
<dbReference type="Pfam" id="PF22564">
    <property type="entry name" value="HAAS"/>
    <property type="match status" value="1"/>
</dbReference>
<evidence type="ECO:0000313" key="3">
    <source>
        <dbReference type="EMBL" id="NHA33200.1"/>
    </source>
</evidence>
<keyword evidence="1" id="KW-1133">Transmembrane helix</keyword>
<keyword evidence="1" id="KW-0812">Transmembrane</keyword>
<accession>A0A7Z7QP22</accession>
<reference evidence="2 5" key="3">
    <citation type="submission" date="2020-11" db="EMBL/GenBank/DDBJ databases">
        <authorList>
            <consortium name="Pathogen Informatics"/>
        </authorList>
    </citation>
    <scope>NUCLEOTIDE SEQUENCE [LARGE SCALE GENOMIC DNA]</scope>
    <source>
        <strain evidence="2 5">NCTC12218</strain>
    </source>
</reference>
<dbReference type="Proteomes" id="UP000264146">
    <property type="component" value="Chromosome"/>
</dbReference>